<gene>
    <name evidence="10" type="ORF">MKW98_030256</name>
</gene>
<evidence type="ECO:0000256" key="7">
    <source>
        <dbReference type="SAM" id="MobiDB-lite"/>
    </source>
</evidence>
<feature type="non-terminal residue" evidence="10">
    <location>
        <position position="299"/>
    </location>
</feature>
<feature type="short sequence motif" description="Q motif" evidence="6">
    <location>
        <begin position="177"/>
        <end position="205"/>
    </location>
</feature>
<dbReference type="SUPFAM" id="SSF52540">
    <property type="entry name" value="P-loop containing nucleoside triphosphate hydrolases"/>
    <property type="match status" value="1"/>
</dbReference>
<evidence type="ECO:0000313" key="10">
    <source>
        <dbReference type="EMBL" id="KAI3931017.1"/>
    </source>
</evidence>
<comment type="caution">
    <text evidence="10">The sequence shown here is derived from an EMBL/GenBank/DDBJ whole genome shotgun (WGS) entry which is preliminary data.</text>
</comment>
<dbReference type="InterPro" id="IPR014014">
    <property type="entry name" value="RNA_helicase_DEAD_Q_motif"/>
</dbReference>
<evidence type="ECO:0000256" key="4">
    <source>
        <dbReference type="ARBA" id="ARBA00022840"/>
    </source>
</evidence>
<dbReference type="PANTHER" id="PTHR47958">
    <property type="entry name" value="ATP-DEPENDENT RNA HELICASE DBP3"/>
    <property type="match status" value="1"/>
</dbReference>
<feature type="domain" description="Helicase ATP-binding" evidence="8">
    <location>
        <begin position="208"/>
        <end position="299"/>
    </location>
</feature>
<sequence length="299" mass="32115">MNNRSDNRFNDPNSYRDRRSGLMPPAPGPQQYTSYVPPPTNTDPVGYLPYGGGYSSGRGAGSSNSYHHSGGRGGFETGRGGGSGGRGRFLDREDRGGGRGYGTGAGGRGFDFGRGGGRGVGERTREELNNAALLNPVEKNLYIESPSVQAMSDYEVVSYRSRRDITVEGHDVPKPIRSFQEANIPSFCLDVIHRLGFAEPTPIQSQGWPMALKGRDFIGIAETGSGKTLAYMVPGIVHVSGQPRLKQGDGPVVLVLAPTRELAVQIQEETSKFIGKSHIRSTCIYGGAPKGQQIRALRT</sequence>
<keyword evidence="3" id="KW-0347">Helicase</keyword>
<feature type="compositionally biased region" description="Gly residues" evidence="7">
    <location>
        <begin position="49"/>
        <end position="60"/>
    </location>
</feature>
<evidence type="ECO:0000256" key="5">
    <source>
        <dbReference type="ARBA" id="ARBA00022884"/>
    </source>
</evidence>
<keyword evidence="11" id="KW-1185">Reference proteome</keyword>
<proteinExistence type="predicted"/>
<dbReference type="PROSITE" id="PS51195">
    <property type="entry name" value="Q_MOTIF"/>
    <property type="match status" value="1"/>
</dbReference>
<dbReference type="GO" id="GO:0005524">
    <property type="term" value="F:ATP binding"/>
    <property type="evidence" value="ECO:0007669"/>
    <property type="project" value="UniProtKB-KW"/>
</dbReference>
<dbReference type="PROSITE" id="PS51192">
    <property type="entry name" value="HELICASE_ATP_BIND_1"/>
    <property type="match status" value="1"/>
</dbReference>
<evidence type="ECO:0000259" key="8">
    <source>
        <dbReference type="PROSITE" id="PS51192"/>
    </source>
</evidence>
<feature type="domain" description="DEAD-box RNA helicase Q" evidence="9">
    <location>
        <begin position="177"/>
        <end position="205"/>
    </location>
</feature>
<feature type="region of interest" description="Disordered" evidence="7">
    <location>
        <begin position="1"/>
        <end position="115"/>
    </location>
</feature>
<dbReference type="GO" id="GO:0003724">
    <property type="term" value="F:RNA helicase activity"/>
    <property type="evidence" value="ECO:0007669"/>
    <property type="project" value="InterPro"/>
</dbReference>
<keyword evidence="2" id="KW-0378">Hydrolase</keyword>
<dbReference type="AlphaFoldDB" id="A0AAD4SZE0"/>
<dbReference type="Gene3D" id="3.40.50.300">
    <property type="entry name" value="P-loop containing nucleotide triphosphate hydrolases"/>
    <property type="match status" value="1"/>
</dbReference>
<keyword evidence="4" id="KW-0067">ATP-binding</keyword>
<accession>A0AAD4SZE0</accession>
<evidence type="ECO:0000256" key="1">
    <source>
        <dbReference type="ARBA" id="ARBA00022741"/>
    </source>
</evidence>
<evidence type="ECO:0000256" key="3">
    <source>
        <dbReference type="ARBA" id="ARBA00022806"/>
    </source>
</evidence>
<dbReference type="InterPro" id="IPR027417">
    <property type="entry name" value="P-loop_NTPase"/>
</dbReference>
<evidence type="ECO:0000256" key="2">
    <source>
        <dbReference type="ARBA" id="ARBA00022801"/>
    </source>
</evidence>
<organism evidence="10 11">
    <name type="scientific">Papaver atlanticum</name>
    <dbReference type="NCBI Taxonomy" id="357466"/>
    <lineage>
        <taxon>Eukaryota</taxon>
        <taxon>Viridiplantae</taxon>
        <taxon>Streptophyta</taxon>
        <taxon>Embryophyta</taxon>
        <taxon>Tracheophyta</taxon>
        <taxon>Spermatophyta</taxon>
        <taxon>Magnoliopsida</taxon>
        <taxon>Ranunculales</taxon>
        <taxon>Papaveraceae</taxon>
        <taxon>Papaveroideae</taxon>
        <taxon>Papaver</taxon>
    </lineage>
</organism>
<evidence type="ECO:0008006" key="12">
    <source>
        <dbReference type="Google" id="ProtNLM"/>
    </source>
</evidence>
<dbReference type="GO" id="GO:0016787">
    <property type="term" value="F:hydrolase activity"/>
    <property type="evidence" value="ECO:0007669"/>
    <property type="project" value="UniProtKB-KW"/>
</dbReference>
<dbReference type="InterPro" id="IPR014001">
    <property type="entry name" value="Helicase_ATP-bd"/>
</dbReference>
<evidence type="ECO:0000256" key="6">
    <source>
        <dbReference type="PROSITE-ProRule" id="PRU00552"/>
    </source>
</evidence>
<evidence type="ECO:0000259" key="9">
    <source>
        <dbReference type="PROSITE" id="PS51195"/>
    </source>
</evidence>
<dbReference type="GO" id="GO:0003723">
    <property type="term" value="F:RNA binding"/>
    <property type="evidence" value="ECO:0007669"/>
    <property type="project" value="UniProtKB-KW"/>
</dbReference>
<dbReference type="Pfam" id="PF00270">
    <property type="entry name" value="DEAD"/>
    <property type="match status" value="1"/>
</dbReference>
<dbReference type="Proteomes" id="UP001202328">
    <property type="component" value="Unassembled WGS sequence"/>
</dbReference>
<protein>
    <recommendedName>
        <fullName evidence="12">RNA helicase</fullName>
    </recommendedName>
</protein>
<dbReference type="InterPro" id="IPR011545">
    <property type="entry name" value="DEAD/DEAH_box_helicase_dom"/>
</dbReference>
<name>A0AAD4SZE0_9MAGN</name>
<dbReference type="EMBL" id="JAJJMB010007312">
    <property type="protein sequence ID" value="KAI3931017.1"/>
    <property type="molecule type" value="Genomic_DNA"/>
</dbReference>
<feature type="compositionally biased region" description="Basic and acidic residues" evidence="7">
    <location>
        <begin position="88"/>
        <end position="97"/>
    </location>
</feature>
<feature type="compositionally biased region" description="Basic and acidic residues" evidence="7">
    <location>
        <begin position="1"/>
        <end position="20"/>
    </location>
</feature>
<feature type="compositionally biased region" description="Gly residues" evidence="7">
    <location>
        <begin position="98"/>
        <end position="115"/>
    </location>
</feature>
<keyword evidence="1" id="KW-0547">Nucleotide-binding</keyword>
<evidence type="ECO:0000313" key="11">
    <source>
        <dbReference type="Proteomes" id="UP001202328"/>
    </source>
</evidence>
<feature type="compositionally biased region" description="Gly residues" evidence="7">
    <location>
        <begin position="71"/>
        <end position="87"/>
    </location>
</feature>
<reference evidence="10" key="1">
    <citation type="submission" date="2022-04" db="EMBL/GenBank/DDBJ databases">
        <title>A functionally conserved STORR gene fusion in Papaver species that diverged 16.8 million years ago.</title>
        <authorList>
            <person name="Catania T."/>
        </authorList>
    </citation>
    <scope>NUCLEOTIDE SEQUENCE</scope>
    <source>
        <strain evidence="10">S-188037</strain>
    </source>
</reference>
<keyword evidence="5" id="KW-0694">RNA-binding</keyword>